<dbReference type="AlphaFoldDB" id="A0A1A0HCD4"/>
<dbReference type="RefSeq" id="XP_018712170.1">
    <property type="nucleotide sequence ID" value="XM_018854830.1"/>
</dbReference>
<feature type="region of interest" description="Disordered" evidence="1">
    <location>
        <begin position="781"/>
        <end position="827"/>
    </location>
</feature>
<feature type="compositionally biased region" description="Low complexity" evidence="1">
    <location>
        <begin position="18"/>
        <end position="28"/>
    </location>
</feature>
<reference evidence="2 3" key="1">
    <citation type="submission" date="2016-05" db="EMBL/GenBank/DDBJ databases">
        <title>Comparative genomics of biotechnologically important yeasts.</title>
        <authorList>
            <consortium name="DOE Joint Genome Institute"/>
            <person name="Riley R."/>
            <person name="Haridas S."/>
            <person name="Wolfe K.H."/>
            <person name="Lopes M.R."/>
            <person name="Hittinger C.T."/>
            <person name="Goker M."/>
            <person name="Salamov A."/>
            <person name="Wisecaver J."/>
            <person name="Long T.M."/>
            <person name="Aerts A.L."/>
            <person name="Barry K."/>
            <person name="Choi C."/>
            <person name="Clum A."/>
            <person name="Coughlan A.Y."/>
            <person name="Deshpande S."/>
            <person name="Douglass A.P."/>
            <person name="Hanson S.J."/>
            <person name="Klenk H.-P."/>
            <person name="LaButti K."/>
            <person name="Lapidus A."/>
            <person name="Lindquist E."/>
            <person name="Lipzen A."/>
            <person name="Meier-kolthoff J.P."/>
            <person name="Ohm R.A."/>
            <person name="Otillar R.P."/>
            <person name="Pangilinan J."/>
            <person name="Peng Y."/>
            <person name="Rokas A."/>
            <person name="Rosa C.A."/>
            <person name="Scheuner C."/>
            <person name="Sibirny A.A."/>
            <person name="Slot J.C."/>
            <person name="Stielow J.B."/>
            <person name="Sun H."/>
            <person name="Kurtzman C.P."/>
            <person name="Blackwell M."/>
            <person name="Grigoriev I.V."/>
            <person name="Jeffries T.W."/>
        </authorList>
    </citation>
    <scope>NUCLEOTIDE SEQUENCE [LARGE SCALE GENOMIC DNA]</scope>
    <source>
        <strain evidence="2 3">NRRL YB-4993</strain>
    </source>
</reference>
<evidence type="ECO:0000256" key="1">
    <source>
        <dbReference type="SAM" id="MobiDB-lite"/>
    </source>
</evidence>
<dbReference type="STRING" id="869754.A0A1A0HCD4"/>
<dbReference type="EMBL" id="LXTC01000003">
    <property type="protein sequence ID" value="OBA21660.1"/>
    <property type="molecule type" value="Genomic_DNA"/>
</dbReference>
<comment type="caution">
    <text evidence="2">The sequence shown here is derived from an EMBL/GenBank/DDBJ whole genome shotgun (WGS) entry which is preliminary data.</text>
</comment>
<gene>
    <name evidence="2" type="ORF">METBIDRAFT_190362</name>
</gene>
<dbReference type="Proteomes" id="UP000092555">
    <property type="component" value="Unassembled WGS sequence"/>
</dbReference>
<evidence type="ECO:0000313" key="3">
    <source>
        <dbReference type="Proteomes" id="UP000092555"/>
    </source>
</evidence>
<dbReference type="GeneID" id="30027806"/>
<feature type="region of interest" description="Disordered" evidence="1">
    <location>
        <begin position="619"/>
        <end position="691"/>
    </location>
</feature>
<feature type="region of interest" description="Disordered" evidence="1">
    <location>
        <begin position="176"/>
        <end position="282"/>
    </location>
</feature>
<feature type="compositionally biased region" description="Basic and acidic residues" evidence="1">
    <location>
        <begin position="652"/>
        <end position="664"/>
    </location>
</feature>
<feature type="region of interest" description="Disordered" evidence="1">
    <location>
        <begin position="108"/>
        <end position="139"/>
    </location>
</feature>
<feature type="compositionally biased region" description="Low complexity" evidence="1">
    <location>
        <begin position="36"/>
        <end position="47"/>
    </location>
</feature>
<feature type="region of interest" description="Disordered" evidence="1">
    <location>
        <begin position="540"/>
        <end position="601"/>
    </location>
</feature>
<evidence type="ECO:0000313" key="2">
    <source>
        <dbReference type="EMBL" id="OBA21660.1"/>
    </source>
</evidence>
<proteinExistence type="predicted"/>
<accession>A0A1A0HCD4</accession>
<name>A0A1A0HCD4_9ASCO</name>
<feature type="compositionally biased region" description="Polar residues" evidence="1">
    <location>
        <begin position="564"/>
        <end position="583"/>
    </location>
</feature>
<organism evidence="2 3">
    <name type="scientific">Metschnikowia bicuspidata var. bicuspidata NRRL YB-4993</name>
    <dbReference type="NCBI Taxonomy" id="869754"/>
    <lineage>
        <taxon>Eukaryota</taxon>
        <taxon>Fungi</taxon>
        <taxon>Dikarya</taxon>
        <taxon>Ascomycota</taxon>
        <taxon>Saccharomycotina</taxon>
        <taxon>Pichiomycetes</taxon>
        <taxon>Metschnikowiaceae</taxon>
        <taxon>Metschnikowia</taxon>
    </lineage>
</organism>
<feature type="compositionally biased region" description="Low complexity" evidence="1">
    <location>
        <begin position="669"/>
        <end position="685"/>
    </location>
</feature>
<feature type="compositionally biased region" description="Basic and acidic residues" evidence="1">
    <location>
        <begin position="806"/>
        <end position="827"/>
    </location>
</feature>
<sequence length="827" mass="90676">MPRPRPLHPAFQKDRGRLQQLSSSSLPQHGSAWTSAAPRPALPRAVPCDSPRQAPRCRCALHAATRWAWWAWVLAPFFSSRPQPGFSARNRPISQCLFFFSLLAPHRPAPASGRKKPPPRRPPPGLFLFPTRRSPGRRPWTRPTLRAAAGPLPRFWLHAHAPADLDVAPARRPAGRGRGVAIDPGGLAAVAGAPPRPRGAQTRGEGRQIRMYPRPPGQFPRLQIHRCPNRSTDARTDRSRTNHAETDRTGPQHRSREKQTLPDSPGSNDHSHDQRPHQIYTHPPRPLLTLQLVKISDTLLFPCLAAPETLRLDVYSATAAASRDYSFAGTVTRRLSVLSDPKQIKEHGRVEALAPPAPPRAANPAGPGRAALPRHGQPSSIGLKAYCFTASDAPADRVTKFVSLLALGPMTRPAIEDRLQLARFVLPAQADLLFASHTQPYWRKDTFTDSDVYPLAAGAAPDAALHKLYVILKDKAYKELRPWQWHAYTDFERTLIIDNCHHALGRQGFLDTHPLRRRIVERGSPPRSANRAAALGGGLLVSSAKKPPPPASLLEPAVPGPGSPLSQTSASARASTESPTLSSEARKRFARKAGAARPTLAQGTAAALSLSSDDEKLAKGAAARMKRRANSGTQGSRSVTSNASYTLPSSVNDEHALDPSDPDTRPAGAAKPAASLPSRPSSSFSSHDKKQQYYSQLADKFRLRYKEYERLHRQLSRDSRKNSHAEKKKSLVKLHELHNSLSEWKRRLWDYHNENNMAEGVMTLSKHRKLNSSSRISALAPLTSKVSSAERFSAAPGGLGAGPVDSMRKQASRERQPGPRAKIALDY</sequence>
<keyword evidence="3" id="KW-1185">Reference proteome</keyword>
<feature type="compositionally biased region" description="Low complexity" evidence="1">
    <location>
        <begin position="179"/>
        <end position="203"/>
    </location>
</feature>
<feature type="compositionally biased region" description="Basic and acidic residues" evidence="1">
    <location>
        <begin position="232"/>
        <end position="250"/>
    </location>
</feature>
<protein>
    <submittedName>
        <fullName evidence="2">Uncharacterized protein</fullName>
    </submittedName>
</protein>
<feature type="region of interest" description="Disordered" evidence="1">
    <location>
        <begin position="1"/>
        <end position="51"/>
    </location>
</feature>
<feature type="compositionally biased region" description="Polar residues" evidence="1">
    <location>
        <begin position="630"/>
        <end position="651"/>
    </location>
</feature>
<dbReference type="OrthoDB" id="2587563at2759"/>